<dbReference type="CDD" id="cd00211">
    <property type="entry name" value="PTS_IIA_fru"/>
    <property type="match status" value="1"/>
</dbReference>
<feature type="domain" description="PTS EIIA type-2" evidence="6">
    <location>
        <begin position="1"/>
        <end position="146"/>
    </location>
</feature>
<organism evidence="7 8">
    <name type="scientific">Latilactobacillus curvatus</name>
    <name type="common">Lactobacillus curvatus</name>
    <dbReference type="NCBI Taxonomy" id="28038"/>
    <lineage>
        <taxon>Bacteria</taxon>
        <taxon>Bacillati</taxon>
        <taxon>Bacillota</taxon>
        <taxon>Bacilli</taxon>
        <taxon>Lactobacillales</taxon>
        <taxon>Lactobacillaceae</taxon>
        <taxon>Latilactobacillus</taxon>
    </lineage>
</organism>
<name>A0AAC9UPW5_LATCU</name>
<dbReference type="AlphaFoldDB" id="A0AAC9UPW5"/>
<reference evidence="7 8" key="1">
    <citation type="submission" date="2017-07" db="EMBL/GenBank/DDBJ databases">
        <title>Lactobacillus curvatus MRS6 whole genome.</title>
        <authorList>
            <person name="Jans C."/>
            <person name="Lagler S."/>
            <person name="Lacroix C."/>
            <person name="Meile L."/>
            <person name="Stevens M.J.A."/>
        </authorList>
    </citation>
    <scope>NUCLEOTIDE SEQUENCE [LARGE SCALE GENOMIC DNA]</scope>
    <source>
        <strain evidence="7 8">MRS6</strain>
    </source>
</reference>
<evidence type="ECO:0000256" key="1">
    <source>
        <dbReference type="ARBA" id="ARBA00022448"/>
    </source>
</evidence>
<proteinExistence type="predicted"/>
<dbReference type="PANTHER" id="PTHR47738">
    <property type="entry name" value="PTS SYSTEM FRUCTOSE-LIKE EIIA COMPONENT-RELATED"/>
    <property type="match status" value="1"/>
</dbReference>
<dbReference type="Gene3D" id="3.40.930.10">
    <property type="entry name" value="Mannitol-specific EII, Chain A"/>
    <property type="match status" value="1"/>
</dbReference>
<dbReference type="GO" id="GO:0009401">
    <property type="term" value="P:phosphoenolpyruvate-dependent sugar phosphotransferase system"/>
    <property type="evidence" value="ECO:0007669"/>
    <property type="project" value="UniProtKB-KW"/>
</dbReference>
<dbReference type="GO" id="GO:0016020">
    <property type="term" value="C:membrane"/>
    <property type="evidence" value="ECO:0007669"/>
    <property type="project" value="InterPro"/>
</dbReference>
<evidence type="ECO:0000313" key="7">
    <source>
        <dbReference type="EMBL" id="ASN60913.1"/>
    </source>
</evidence>
<evidence type="ECO:0000259" key="6">
    <source>
        <dbReference type="PROSITE" id="PS51094"/>
    </source>
</evidence>
<evidence type="ECO:0000256" key="4">
    <source>
        <dbReference type="ARBA" id="ARBA00022679"/>
    </source>
</evidence>
<dbReference type="EMBL" id="CP022474">
    <property type="protein sequence ID" value="ASN60913.1"/>
    <property type="molecule type" value="Genomic_DNA"/>
</dbReference>
<accession>A0AAC9UPW5</accession>
<dbReference type="InterPro" id="IPR004715">
    <property type="entry name" value="PTS_IIA_fruc"/>
</dbReference>
<dbReference type="InterPro" id="IPR051541">
    <property type="entry name" value="PTS_SugarTrans_NitroReg"/>
</dbReference>
<dbReference type="Proteomes" id="UP000199749">
    <property type="component" value="Chromosome"/>
</dbReference>
<dbReference type="GO" id="GO:0008982">
    <property type="term" value="F:protein-N(PI)-phosphohistidine-sugar phosphotransferase activity"/>
    <property type="evidence" value="ECO:0007669"/>
    <property type="project" value="InterPro"/>
</dbReference>
<protein>
    <submittedName>
        <fullName evidence="7">PTS mannose transporter subunit IIAB</fullName>
    </submittedName>
</protein>
<dbReference type="Pfam" id="PF00359">
    <property type="entry name" value="PTS_EIIA_2"/>
    <property type="match status" value="1"/>
</dbReference>
<gene>
    <name evidence="7" type="ORF">CG419_09915</name>
</gene>
<dbReference type="RefSeq" id="WP_089557253.1">
    <property type="nucleotide sequence ID" value="NZ_CP022474.1"/>
</dbReference>
<keyword evidence="2" id="KW-0597">Phosphoprotein</keyword>
<dbReference type="InterPro" id="IPR002178">
    <property type="entry name" value="PTS_EIIA_type-2_dom"/>
</dbReference>
<sequence length="152" mass="16898">MKFTKENVLLNQAADSKEALLRIIARYAKLQNIVESEEATYSAFLKRESESSTGLQDGFAIPHAKDETVKTPTVIFVKNKSGISWETFDDQPVQYVFALLVPKAEQGTVHIQMLSALATALMEDDFKDAIIKSTDVKELVTIISNEMTGVNQ</sequence>
<keyword evidence="3" id="KW-0762">Sugar transport</keyword>
<keyword evidence="1" id="KW-0813">Transport</keyword>
<dbReference type="NCBIfam" id="TIGR00848">
    <property type="entry name" value="fruA"/>
    <property type="match status" value="1"/>
</dbReference>
<evidence type="ECO:0000256" key="5">
    <source>
        <dbReference type="ARBA" id="ARBA00022683"/>
    </source>
</evidence>
<keyword evidence="4" id="KW-0808">Transferase</keyword>
<evidence type="ECO:0000256" key="2">
    <source>
        <dbReference type="ARBA" id="ARBA00022553"/>
    </source>
</evidence>
<dbReference type="PROSITE" id="PS51094">
    <property type="entry name" value="PTS_EIIA_TYPE_2"/>
    <property type="match status" value="1"/>
</dbReference>
<dbReference type="SUPFAM" id="SSF55804">
    <property type="entry name" value="Phoshotransferase/anion transport protein"/>
    <property type="match status" value="1"/>
</dbReference>
<dbReference type="InterPro" id="IPR016152">
    <property type="entry name" value="PTrfase/Anion_transptr"/>
</dbReference>
<keyword evidence="5" id="KW-0598">Phosphotransferase system</keyword>
<evidence type="ECO:0000313" key="8">
    <source>
        <dbReference type="Proteomes" id="UP000199749"/>
    </source>
</evidence>
<evidence type="ECO:0000256" key="3">
    <source>
        <dbReference type="ARBA" id="ARBA00022597"/>
    </source>
</evidence>